<dbReference type="PANTHER" id="PTHR12687">
    <property type="entry name" value="NUCLEOLAR COMPLEX 2 AND RAD4-RELATED"/>
    <property type="match status" value="1"/>
</dbReference>
<dbReference type="OMA" id="GCLRYYL"/>
<protein>
    <recommendedName>
        <fullName evidence="7">Nucleolar complex protein 2</fullName>
    </recommendedName>
</protein>
<dbReference type="OrthoDB" id="10266662at2759"/>
<dbReference type="EMBL" id="AFWA02000002">
    <property type="protein sequence ID" value="EMR11193.1"/>
    <property type="molecule type" value="Genomic_DNA"/>
</dbReference>
<evidence type="ECO:0000256" key="4">
    <source>
        <dbReference type="SAM" id="MobiDB-lite"/>
    </source>
</evidence>
<dbReference type="GO" id="GO:0042273">
    <property type="term" value="P:ribosomal large subunit biogenesis"/>
    <property type="evidence" value="ECO:0007669"/>
    <property type="project" value="TreeGrafter"/>
</dbReference>
<dbReference type="PANTHER" id="PTHR12687:SF4">
    <property type="entry name" value="NUCLEOLAR COMPLEX PROTEIN 2 HOMOLOG"/>
    <property type="match status" value="1"/>
</dbReference>
<dbReference type="VEuPathDB" id="FungiDB:PNEG_00785"/>
<dbReference type="GO" id="GO:0005654">
    <property type="term" value="C:nucleoplasm"/>
    <property type="evidence" value="ECO:0007669"/>
    <property type="project" value="TreeGrafter"/>
</dbReference>
<dbReference type="HOGENOM" id="CLU_011272_0_0_1"/>
<name>M7NR47_PNEMU</name>
<dbReference type="STRING" id="1069680.M7NR47"/>
<dbReference type="Pfam" id="PF03715">
    <property type="entry name" value="Noc2"/>
    <property type="match status" value="1"/>
</dbReference>
<comment type="caution">
    <text evidence="5">The sequence shown here is derived from an EMBL/GenBank/DDBJ whole genome shotgun (WGS) entry which is preliminary data.</text>
</comment>
<dbReference type="Proteomes" id="UP000011958">
    <property type="component" value="Unassembled WGS sequence"/>
</dbReference>
<sequence>MAKTSKSTKKFEKKTASKKNEIIEPEENELVDCFSKEVSDSLSEFISEENENDNVSLNGNDDHKAQLEALKEEDPEFYKYLKEEEAELLAFEDSDISDTKKIEDDNKKDDIDRKTLTLSVLNKWEKSLVEEKSVKVLKKVVVAVHTAIQFNEKTVFSTNSLISDSEVFNALIILAFKQVPSILYDYFQSKISMHKKEKSRDEKKEKELSFIFRTQFSNMLRLLHDLTDSNTLHLILEGAEKLIPCALTHRKFMKNLIKLLANLWSTQSHDQIRNSIYSIIEKTFSTNDKNYIEYGLKTFYTALIQQSSHTNTITLPFICSMKNFASKLFGVDQVISYQVSFKCIRQLAIYLRNAIIKHDKAKVYSWKYVHSIDFWSLVLSNYCNKIEKNTHTLVMRDLIYPLVQVTLGTIKFVSLVQFFPLKFHLIRSLIRISYYTKVYIPLAPYIFEVLESKEIKNKPNLSTAKPIDFELCIRVPQSYLKGKVYQDGLIEQIIELLQEIYSLQCKSISFPEMAMPIIIQIKRYIKQSKNSKLNKLLSIFIEKLKENSEFINSQRNSIEFLAENIDKMNAFLEDYDWNKTPLGKYVCQQRKIRQRLKKVEAE</sequence>
<evidence type="ECO:0000256" key="1">
    <source>
        <dbReference type="ARBA" id="ARBA00004123"/>
    </source>
</evidence>
<feature type="compositionally biased region" description="Basic and acidic residues" evidence="4">
    <location>
        <begin position="9"/>
        <end position="22"/>
    </location>
</feature>
<proteinExistence type="inferred from homology"/>
<dbReference type="GO" id="GO:0030690">
    <property type="term" value="C:Noc1p-Noc2p complex"/>
    <property type="evidence" value="ECO:0007669"/>
    <property type="project" value="TreeGrafter"/>
</dbReference>
<dbReference type="GO" id="GO:0030691">
    <property type="term" value="C:Noc2p-Noc3p complex"/>
    <property type="evidence" value="ECO:0007669"/>
    <property type="project" value="TreeGrafter"/>
</dbReference>
<dbReference type="GeneID" id="19894483"/>
<keyword evidence="6" id="KW-1185">Reference proteome</keyword>
<dbReference type="eggNOG" id="KOG2256">
    <property type="taxonomic scope" value="Eukaryota"/>
</dbReference>
<dbReference type="GO" id="GO:0005730">
    <property type="term" value="C:nucleolus"/>
    <property type="evidence" value="ECO:0007669"/>
    <property type="project" value="TreeGrafter"/>
</dbReference>
<comment type="similarity">
    <text evidence="2">Belongs to the NOC2 family.</text>
</comment>
<dbReference type="RefSeq" id="XP_007872689.1">
    <property type="nucleotide sequence ID" value="XM_007874498.1"/>
</dbReference>
<organism evidence="5 6">
    <name type="scientific">Pneumocystis murina (strain B123)</name>
    <name type="common">Mouse pneumocystis pneumonia agent</name>
    <name type="synonym">Pneumocystis carinii f. sp. muris</name>
    <dbReference type="NCBI Taxonomy" id="1069680"/>
    <lineage>
        <taxon>Eukaryota</taxon>
        <taxon>Fungi</taxon>
        <taxon>Dikarya</taxon>
        <taxon>Ascomycota</taxon>
        <taxon>Taphrinomycotina</taxon>
        <taxon>Pneumocystomycetes</taxon>
        <taxon>Pneumocystaceae</taxon>
        <taxon>Pneumocystis</taxon>
    </lineage>
</organism>
<feature type="region of interest" description="Disordered" evidence="4">
    <location>
        <begin position="1"/>
        <end position="23"/>
    </location>
</feature>
<accession>M7NR47</accession>
<keyword evidence="3" id="KW-0539">Nucleus</keyword>
<evidence type="ECO:0000313" key="5">
    <source>
        <dbReference type="EMBL" id="EMR11193.1"/>
    </source>
</evidence>
<reference evidence="6" key="1">
    <citation type="journal article" date="2016" name="Nat. Commun.">
        <title>Genome analysis of three Pneumocystis species reveals adaptation mechanisms to life exclusively in mammalian hosts.</title>
        <authorList>
            <person name="Ma L."/>
            <person name="Chen Z."/>
            <person name="Huang D.W."/>
            <person name="Kutty G."/>
            <person name="Ishihara M."/>
            <person name="Wang H."/>
            <person name="Abouelleil A."/>
            <person name="Bishop L."/>
            <person name="Davey E."/>
            <person name="Deng R."/>
            <person name="Deng X."/>
            <person name="Fan L."/>
            <person name="Fantoni G."/>
            <person name="Fitzgerald M."/>
            <person name="Gogineni E."/>
            <person name="Goldberg J.M."/>
            <person name="Handley G."/>
            <person name="Hu X."/>
            <person name="Huber C."/>
            <person name="Jiao X."/>
            <person name="Jones K."/>
            <person name="Levin J.Z."/>
            <person name="Liu Y."/>
            <person name="Macdonald P."/>
            <person name="Melnikov A."/>
            <person name="Raley C."/>
            <person name="Sassi M."/>
            <person name="Sherman B.T."/>
            <person name="Song X."/>
            <person name="Sykes S."/>
            <person name="Tran B."/>
            <person name="Walsh L."/>
            <person name="Xia Y."/>
            <person name="Yang J."/>
            <person name="Young S."/>
            <person name="Zeng Q."/>
            <person name="Zheng X."/>
            <person name="Stephens R."/>
            <person name="Nusbaum C."/>
            <person name="Birren B.W."/>
            <person name="Azadi P."/>
            <person name="Lempicki R.A."/>
            <person name="Cuomo C.A."/>
            <person name="Kovacs J.A."/>
        </authorList>
    </citation>
    <scope>NUCLEOTIDE SEQUENCE [LARGE SCALE GENOMIC DNA]</scope>
    <source>
        <strain evidence="6">B123</strain>
    </source>
</reference>
<gene>
    <name evidence="5" type="ORF">PNEG_00785</name>
</gene>
<dbReference type="AlphaFoldDB" id="M7NR47"/>
<evidence type="ECO:0008006" key="7">
    <source>
        <dbReference type="Google" id="ProtNLM"/>
    </source>
</evidence>
<evidence type="ECO:0000313" key="6">
    <source>
        <dbReference type="Proteomes" id="UP000011958"/>
    </source>
</evidence>
<evidence type="ECO:0000256" key="3">
    <source>
        <dbReference type="ARBA" id="ARBA00023242"/>
    </source>
</evidence>
<comment type="subcellular location">
    <subcellularLocation>
        <location evidence="1">Nucleus</location>
    </subcellularLocation>
</comment>
<dbReference type="InterPro" id="IPR005343">
    <property type="entry name" value="Noc2"/>
</dbReference>
<evidence type="ECO:0000256" key="2">
    <source>
        <dbReference type="ARBA" id="ARBA00005907"/>
    </source>
</evidence>